<accession>A0A841HMW7</accession>
<dbReference type="InterPro" id="IPR032710">
    <property type="entry name" value="NTF2-like_dom_sf"/>
</dbReference>
<dbReference type="Gene3D" id="3.10.450.50">
    <property type="match status" value="1"/>
</dbReference>
<dbReference type="AlphaFoldDB" id="A0A841HMW7"/>
<comment type="caution">
    <text evidence="1">The sequence shown here is derived from an EMBL/GenBank/DDBJ whole genome shotgun (WGS) entry which is preliminary data.</text>
</comment>
<evidence type="ECO:0000313" key="2">
    <source>
        <dbReference type="Proteomes" id="UP000588068"/>
    </source>
</evidence>
<organism evidence="1 2">
    <name type="scientific">Povalibacter uvarum</name>
    <dbReference type="NCBI Taxonomy" id="732238"/>
    <lineage>
        <taxon>Bacteria</taxon>
        <taxon>Pseudomonadati</taxon>
        <taxon>Pseudomonadota</taxon>
        <taxon>Gammaproteobacteria</taxon>
        <taxon>Steroidobacterales</taxon>
        <taxon>Steroidobacteraceae</taxon>
        <taxon>Povalibacter</taxon>
    </lineage>
</organism>
<dbReference type="EMBL" id="JACHHZ010000004">
    <property type="protein sequence ID" value="MBB6094467.1"/>
    <property type="molecule type" value="Genomic_DNA"/>
</dbReference>
<keyword evidence="1" id="KW-0413">Isomerase</keyword>
<reference evidence="1 2" key="1">
    <citation type="submission" date="2020-08" db="EMBL/GenBank/DDBJ databases">
        <title>Genomic Encyclopedia of Type Strains, Phase IV (KMG-IV): sequencing the most valuable type-strain genomes for metagenomic binning, comparative biology and taxonomic classification.</title>
        <authorList>
            <person name="Goeker M."/>
        </authorList>
    </citation>
    <scope>NUCLEOTIDE SEQUENCE [LARGE SCALE GENOMIC DNA]</scope>
    <source>
        <strain evidence="1 2">DSM 26723</strain>
    </source>
</reference>
<sequence>MTQSCSAAEVTAVVSGLEGHQDFLLAAQSFYAQDIVWVAPARGIRVVGREAVIAHQQREAASMWNPEFTFLRRSNNERQIIDEFAVRFVCTGNTIDSAPVRNGDLVELKRLRILEVQSGRVVHETCIENWTVLETVE</sequence>
<keyword evidence="2" id="KW-1185">Reference proteome</keyword>
<dbReference type="GO" id="GO:0016853">
    <property type="term" value="F:isomerase activity"/>
    <property type="evidence" value="ECO:0007669"/>
    <property type="project" value="UniProtKB-KW"/>
</dbReference>
<evidence type="ECO:0000313" key="1">
    <source>
        <dbReference type="EMBL" id="MBB6094467.1"/>
    </source>
</evidence>
<dbReference type="Proteomes" id="UP000588068">
    <property type="component" value="Unassembled WGS sequence"/>
</dbReference>
<name>A0A841HMW7_9GAMM</name>
<protein>
    <submittedName>
        <fullName evidence="1">Ketosteroid isomerase-like protein</fullName>
    </submittedName>
</protein>
<gene>
    <name evidence="1" type="ORF">HNQ60_003354</name>
</gene>
<dbReference type="SUPFAM" id="SSF54427">
    <property type="entry name" value="NTF2-like"/>
    <property type="match status" value="1"/>
</dbReference>
<proteinExistence type="predicted"/>
<dbReference type="RefSeq" id="WP_184333888.1">
    <property type="nucleotide sequence ID" value="NZ_JACHHZ010000004.1"/>
</dbReference>